<sequence length="325" mass="34356">MTNLIVSGFTSNAALRGARISSPFSLYTCSAQYINGISPTAGGMTLTVYPYIKVCGAFLTLDDAMLVQPWVSTVGVYGWRDYITGGGPGCNAELAGYTISSFVSGMYYDIIGPSSGSCMSGNVSQSCTLFDPPSPMAPSPSPMGQRSKPPPSPLPPALPPPSTPSAPPTPPGLVKTHNCVQSTSNVPYNISTLFTVNTRDQSNAAATAMCFVVGKQSCRASSYCCSMDFAKVEVPISESCKGDLRGITINSSPVSYSWGLYDSLNVTTIKFTKLTTYLPNPDQAVLCWLVRPGVCSTPEQFCHNGLCQVNVFSTDNKCCPATIAN</sequence>
<evidence type="ECO:0000313" key="4">
    <source>
        <dbReference type="Proteomes" id="UP001054857"/>
    </source>
</evidence>
<evidence type="ECO:0000313" key="3">
    <source>
        <dbReference type="EMBL" id="GFR48995.1"/>
    </source>
</evidence>
<evidence type="ECO:0000259" key="2">
    <source>
        <dbReference type="Pfam" id="PF12499"/>
    </source>
</evidence>
<feature type="region of interest" description="Disordered" evidence="1">
    <location>
        <begin position="134"/>
        <end position="176"/>
    </location>
</feature>
<dbReference type="Pfam" id="PF12499">
    <property type="entry name" value="DUF3707"/>
    <property type="match status" value="1"/>
</dbReference>
<dbReference type="EMBL" id="BMAR01000027">
    <property type="protein sequence ID" value="GFR48995.1"/>
    <property type="molecule type" value="Genomic_DNA"/>
</dbReference>
<protein>
    <recommendedName>
        <fullName evidence="2">Pherophorin domain-containing protein</fullName>
    </recommendedName>
</protein>
<proteinExistence type="predicted"/>
<comment type="caution">
    <text evidence="3">The sequence shown here is derived from an EMBL/GenBank/DDBJ whole genome shotgun (WGS) entry which is preliminary data.</text>
</comment>
<accession>A0AAD3HQK5</accession>
<organism evidence="3 4">
    <name type="scientific">Astrephomene gubernaculifera</name>
    <dbReference type="NCBI Taxonomy" id="47775"/>
    <lineage>
        <taxon>Eukaryota</taxon>
        <taxon>Viridiplantae</taxon>
        <taxon>Chlorophyta</taxon>
        <taxon>core chlorophytes</taxon>
        <taxon>Chlorophyceae</taxon>
        <taxon>CS clade</taxon>
        <taxon>Chlamydomonadales</taxon>
        <taxon>Astrephomenaceae</taxon>
        <taxon>Astrephomene</taxon>
    </lineage>
</organism>
<dbReference type="InterPro" id="IPR024616">
    <property type="entry name" value="Pherophorin"/>
</dbReference>
<feature type="domain" description="Pherophorin" evidence="2">
    <location>
        <begin position="177"/>
        <end position="320"/>
    </location>
</feature>
<evidence type="ECO:0000256" key="1">
    <source>
        <dbReference type="SAM" id="MobiDB-lite"/>
    </source>
</evidence>
<name>A0AAD3HQK5_9CHLO</name>
<feature type="compositionally biased region" description="Pro residues" evidence="1">
    <location>
        <begin position="148"/>
        <end position="171"/>
    </location>
</feature>
<dbReference type="AlphaFoldDB" id="A0AAD3HQK5"/>
<gene>
    <name evidence="3" type="ORF">Agub_g11014</name>
</gene>
<reference evidence="3 4" key="1">
    <citation type="journal article" date="2021" name="Sci. Rep.">
        <title>Genome sequencing of the multicellular alga Astrephomene provides insights into convergent evolution of germ-soma differentiation.</title>
        <authorList>
            <person name="Yamashita S."/>
            <person name="Yamamoto K."/>
            <person name="Matsuzaki R."/>
            <person name="Suzuki S."/>
            <person name="Yamaguchi H."/>
            <person name="Hirooka S."/>
            <person name="Minakuchi Y."/>
            <person name="Miyagishima S."/>
            <person name="Kawachi M."/>
            <person name="Toyoda A."/>
            <person name="Nozaki H."/>
        </authorList>
    </citation>
    <scope>NUCLEOTIDE SEQUENCE [LARGE SCALE GENOMIC DNA]</scope>
    <source>
        <strain evidence="3 4">NIES-4017</strain>
    </source>
</reference>
<keyword evidence="4" id="KW-1185">Reference proteome</keyword>
<dbReference type="Proteomes" id="UP001054857">
    <property type="component" value="Unassembled WGS sequence"/>
</dbReference>